<feature type="region of interest" description="Disordered" evidence="6">
    <location>
        <begin position="412"/>
        <end position="444"/>
    </location>
</feature>
<feature type="transmembrane region" description="Helical" evidence="7">
    <location>
        <begin position="322"/>
        <end position="341"/>
    </location>
</feature>
<dbReference type="Gene3D" id="1.20.1250.20">
    <property type="entry name" value="MFS general substrate transporter like domains"/>
    <property type="match status" value="2"/>
</dbReference>
<evidence type="ECO:0000256" key="3">
    <source>
        <dbReference type="ARBA" id="ARBA00022692"/>
    </source>
</evidence>
<evidence type="ECO:0000313" key="9">
    <source>
        <dbReference type="Proteomes" id="UP001501638"/>
    </source>
</evidence>
<feature type="transmembrane region" description="Helical" evidence="7">
    <location>
        <begin position="295"/>
        <end position="316"/>
    </location>
</feature>
<gene>
    <name evidence="8" type="ORF">GCM10010405_26310</name>
</gene>
<feature type="transmembrane region" description="Helical" evidence="7">
    <location>
        <begin position="390"/>
        <end position="410"/>
    </location>
</feature>
<dbReference type="Pfam" id="PF07690">
    <property type="entry name" value="MFS_1"/>
    <property type="match status" value="2"/>
</dbReference>
<reference evidence="9" key="1">
    <citation type="journal article" date="2019" name="Int. J. Syst. Evol. Microbiol.">
        <title>The Global Catalogue of Microorganisms (GCM) 10K type strain sequencing project: providing services to taxonomists for standard genome sequencing and annotation.</title>
        <authorList>
            <consortium name="The Broad Institute Genomics Platform"/>
            <consortium name="The Broad Institute Genome Sequencing Center for Infectious Disease"/>
            <person name="Wu L."/>
            <person name="Ma J."/>
        </authorList>
    </citation>
    <scope>NUCLEOTIDE SEQUENCE [LARGE SCALE GENOMIC DNA]</scope>
    <source>
        <strain evidence="9">JCM 6305</strain>
    </source>
</reference>
<evidence type="ECO:0000256" key="2">
    <source>
        <dbReference type="ARBA" id="ARBA00022475"/>
    </source>
</evidence>
<evidence type="ECO:0000256" key="6">
    <source>
        <dbReference type="SAM" id="MobiDB-lite"/>
    </source>
</evidence>
<feature type="transmembrane region" description="Helical" evidence="7">
    <location>
        <begin position="267"/>
        <end position="288"/>
    </location>
</feature>
<feature type="transmembrane region" description="Helical" evidence="7">
    <location>
        <begin position="72"/>
        <end position="93"/>
    </location>
</feature>
<dbReference type="EMBL" id="BAAASZ010000020">
    <property type="protein sequence ID" value="GAA2441620.1"/>
    <property type="molecule type" value="Genomic_DNA"/>
</dbReference>
<evidence type="ECO:0000256" key="4">
    <source>
        <dbReference type="ARBA" id="ARBA00022989"/>
    </source>
</evidence>
<evidence type="ECO:0000256" key="7">
    <source>
        <dbReference type="SAM" id="Phobius"/>
    </source>
</evidence>
<sequence length="444" mass="44118">MRPHTGLRPYLATALLARLAEEGMAVAVVMLAVHRTGSAAQGAFVLTAWMAPHVLVAPLTGALAERVRSARLFHSCGLGGLASGIAALAVLVGRVPLPVVLAVAALGGACGPVVTGGLSGLVARLVPEGPDRDRAYALDAATYNAVSVTGPALVSAVSALGSPGTAVALLSVSAACAAVLASTLPYGRSAAPVRASGEASGEGAVEGAGARTTLRADLAAGLATVWRVRELRAVTAATCLNSLGIGGLTTTAILLATELDRPDSGGLLMTAFAVGALAASLAVARWLRSFPARRLVSASLSGTGLVLAAASFAPSFAASSTASFAVLAVLFAVAGVFEGPLLSATLRIRAAHSPERVRAQVFTIGAGLKISAAACGSALVGLAASLPPPLLLLGIAAVHLAAALLHRLALPTTRTRPPHPPGGADAPDRRTAGAARSPHEPPRR</sequence>
<evidence type="ECO:0000256" key="1">
    <source>
        <dbReference type="ARBA" id="ARBA00004651"/>
    </source>
</evidence>
<dbReference type="CDD" id="cd06173">
    <property type="entry name" value="MFS_MefA_like"/>
    <property type="match status" value="1"/>
</dbReference>
<dbReference type="PANTHER" id="PTHR23513:SF11">
    <property type="entry name" value="STAPHYLOFERRIN A TRANSPORTER"/>
    <property type="match status" value="1"/>
</dbReference>
<dbReference type="InterPro" id="IPR011701">
    <property type="entry name" value="MFS"/>
</dbReference>
<keyword evidence="9" id="KW-1185">Reference proteome</keyword>
<evidence type="ECO:0000256" key="5">
    <source>
        <dbReference type="ARBA" id="ARBA00023136"/>
    </source>
</evidence>
<keyword evidence="2" id="KW-1003">Cell membrane</keyword>
<accession>A0ABP5X3Y7</accession>
<feature type="transmembrane region" description="Helical" evidence="7">
    <location>
        <begin position="39"/>
        <end position="60"/>
    </location>
</feature>
<dbReference type="SUPFAM" id="SSF103473">
    <property type="entry name" value="MFS general substrate transporter"/>
    <property type="match status" value="1"/>
</dbReference>
<dbReference type="InterPro" id="IPR036259">
    <property type="entry name" value="MFS_trans_sf"/>
</dbReference>
<keyword evidence="5 7" id="KW-0472">Membrane</keyword>
<comment type="caution">
    <text evidence="8">The sequence shown here is derived from an EMBL/GenBank/DDBJ whole genome shotgun (WGS) entry which is preliminary data.</text>
</comment>
<keyword evidence="4 7" id="KW-1133">Transmembrane helix</keyword>
<keyword evidence="3 7" id="KW-0812">Transmembrane</keyword>
<feature type="transmembrane region" description="Helical" evidence="7">
    <location>
        <begin position="361"/>
        <end position="384"/>
    </location>
</feature>
<dbReference type="Proteomes" id="UP001501638">
    <property type="component" value="Unassembled WGS sequence"/>
</dbReference>
<feature type="transmembrane region" description="Helical" evidence="7">
    <location>
        <begin position="99"/>
        <end position="123"/>
    </location>
</feature>
<proteinExistence type="predicted"/>
<dbReference type="RefSeq" id="WP_344322465.1">
    <property type="nucleotide sequence ID" value="NZ_BAAASZ010000020.1"/>
</dbReference>
<organism evidence="8 9">
    <name type="scientific">Streptomyces macrosporus</name>
    <dbReference type="NCBI Taxonomy" id="44032"/>
    <lineage>
        <taxon>Bacteria</taxon>
        <taxon>Bacillati</taxon>
        <taxon>Actinomycetota</taxon>
        <taxon>Actinomycetes</taxon>
        <taxon>Kitasatosporales</taxon>
        <taxon>Streptomycetaceae</taxon>
        <taxon>Streptomyces</taxon>
    </lineage>
</organism>
<evidence type="ECO:0000313" key="8">
    <source>
        <dbReference type="EMBL" id="GAA2441620.1"/>
    </source>
</evidence>
<comment type="subcellular location">
    <subcellularLocation>
        <location evidence="1">Cell membrane</location>
        <topology evidence="1">Multi-pass membrane protein</topology>
    </subcellularLocation>
</comment>
<dbReference type="PANTHER" id="PTHR23513">
    <property type="entry name" value="INTEGRAL MEMBRANE EFFLUX PROTEIN-RELATED"/>
    <property type="match status" value="1"/>
</dbReference>
<feature type="transmembrane region" description="Helical" evidence="7">
    <location>
        <begin position="166"/>
        <end position="186"/>
    </location>
</feature>
<feature type="transmembrane region" description="Helical" evidence="7">
    <location>
        <begin position="233"/>
        <end position="255"/>
    </location>
</feature>
<name>A0ABP5X3Y7_9ACTN</name>
<protein>
    <submittedName>
        <fullName evidence="8">MFS transporter</fullName>
    </submittedName>
</protein>
<feature type="compositionally biased region" description="Basic and acidic residues" evidence="6">
    <location>
        <begin position="426"/>
        <end position="444"/>
    </location>
</feature>